<comment type="caution">
    <text evidence="1">The sequence shown here is derived from an EMBL/GenBank/DDBJ whole genome shotgun (WGS) entry which is preliminary data.</text>
</comment>
<reference evidence="3 4" key="1">
    <citation type="submission" date="2017-11" db="EMBL/GenBank/DDBJ databases">
        <authorList>
            <person name="Han C.G."/>
        </authorList>
    </citation>
    <scope>NUCLEOTIDE SEQUENCE [LARGE SCALE GENOMIC DNA]</scope>
    <source>
        <strain evidence="2 4">A5</strain>
        <strain evidence="1 3">A8</strain>
    </source>
</reference>
<organism evidence="1 3">
    <name type="scientific">Klebsiella variicola</name>
    <dbReference type="NCBI Taxonomy" id="244366"/>
    <lineage>
        <taxon>Bacteria</taxon>
        <taxon>Pseudomonadati</taxon>
        <taxon>Pseudomonadota</taxon>
        <taxon>Gammaproteobacteria</taxon>
        <taxon>Enterobacterales</taxon>
        <taxon>Enterobacteriaceae</taxon>
        <taxon>Klebsiella/Raoultella group</taxon>
        <taxon>Klebsiella</taxon>
        <taxon>Klebsiella pneumoniae complex</taxon>
    </lineage>
</organism>
<accession>A0A2N4Z2Q0</accession>
<proteinExistence type="predicted"/>
<evidence type="ECO:0000313" key="3">
    <source>
        <dbReference type="Proteomes" id="UP000234412"/>
    </source>
</evidence>
<evidence type="ECO:0000313" key="4">
    <source>
        <dbReference type="Proteomes" id="UP000234473"/>
    </source>
</evidence>
<gene>
    <name evidence="2" type="ORF">CWM98_23310</name>
    <name evidence="1" type="ORF">CWN47_11915</name>
</gene>
<dbReference type="AlphaFoldDB" id="A0A2N4Z2Q0"/>
<dbReference type="EMBL" id="PICB01001462">
    <property type="protein sequence ID" value="PLP41782.1"/>
    <property type="molecule type" value="Genomic_DNA"/>
</dbReference>
<dbReference type="Proteomes" id="UP000234473">
    <property type="component" value="Unassembled WGS sequence"/>
</dbReference>
<sequence length="165" mass="18635">MDKFDRSIQRETLQLLYAVYPNELTNEQVNEITNLYPDTDSFMANLLYLHQQQLIVSGLKPSSEGYVLVNRPAITHRGIDFIRDDGGLGAILNVQTVKLHDSTIIALEDIIRVANIPEEQRKGLISKLRELPADAIKHLTLQLLTPAVLHPQAVIQSIEKFLQTL</sequence>
<dbReference type="EMBL" id="PIDP01000327">
    <property type="protein sequence ID" value="PLM95117.1"/>
    <property type="molecule type" value="Genomic_DNA"/>
</dbReference>
<name>A0A2N4Z2Q0_KLEVA</name>
<protein>
    <submittedName>
        <fullName evidence="1">Uncharacterized protein</fullName>
    </submittedName>
</protein>
<evidence type="ECO:0000313" key="1">
    <source>
        <dbReference type="EMBL" id="PLM95117.1"/>
    </source>
</evidence>
<dbReference type="Proteomes" id="UP000234412">
    <property type="component" value="Unassembled WGS sequence"/>
</dbReference>
<reference evidence="3 4" key="2">
    <citation type="submission" date="2018-01" db="EMBL/GenBank/DDBJ databases">
        <title>Genomic study of Klebsiella pneumoniae.</title>
        <authorList>
            <person name="Yang Y."/>
            <person name="Bicalho R."/>
        </authorList>
    </citation>
    <scope>NUCLEOTIDE SEQUENCE [LARGE SCALE GENOMIC DNA]</scope>
    <source>
        <strain evidence="2 4">A5</strain>
        <strain evidence="1 3">A8</strain>
    </source>
</reference>
<evidence type="ECO:0000313" key="2">
    <source>
        <dbReference type="EMBL" id="PLP41782.1"/>
    </source>
</evidence>